<dbReference type="InterPro" id="IPR010982">
    <property type="entry name" value="Lambda_DNA-bd_dom_sf"/>
</dbReference>
<dbReference type="SUPFAM" id="SSF47413">
    <property type="entry name" value="lambda repressor-like DNA-binding domains"/>
    <property type="match status" value="1"/>
</dbReference>
<dbReference type="Proteomes" id="UP000555763">
    <property type="component" value="Unassembled WGS sequence"/>
</dbReference>
<dbReference type="InterPro" id="IPR001387">
    <property type="entry name" value="Cro/C1-type_HTH"/>
</dbReference>
<proteinExistence type="predicted"/>
<organism evidence="2 3">
    <name type="scientific">Escherichia coli</name>
    <dbReference type="NCBI Taxonomy" id="562"/>
    <lineage>
        <taxon>Bacteria</taxon>
        <taxon>Pseudomonadati</taxon>
        <taxon>Pseudomonadota</taxon>
        <taxon>Gammaproteobacteria</taxon>
        <taxon>Enterobacterales</taxon>
        <taxon>Enterobacteriaceae</taxon>
        <taxon>Escherichia</taxon>
    </lineage>
</organism>
<feature type="domain" description="HTH cro/C1-type" evidence="1">
    <location>
        <begin position="5"/>
        <end position="46"/>
    </location>
</feature>
<dbReference type="Gene3D" id="1.10.260.40">
    <property type="entry name" value="lambda repressor-like DNA-binding domains"/>
    <property type="match status" value="1"/>
</dbReference>
<comment type="caution">
    <text evidence="2">The sequence shown here is derived from an EMBL/GenBank/DDBJ whole genome shotgun (WGS) entry which is preliminary data.</text>
</comment>
<dbReference type="AlphaFoldDB" id="A0A828P7C7"/>
<protein>
    <submittedName>
        <fullName evidence="2">Helix-turn-helix domain-containing protein</fullName>
    </submittedName>
</protein>
<dbReference type="GO" id="GO:0003677">
    <property type="term" value="F:DNA binding"/>
    <property type="evidence" value="ECO:0007669"/>
    <property type="project" value="InterPro"/>
</dbReference>
<gene>
    <name evidence="2" type="ORF">A5U30_004907</name>
</gene>
<reference evidence="2 3" key="1">
    <citation type="submission" date="2020-02" db="EMBL/GenBank/DDBJ databases">
        <authorList>
            <consortium name="PulseNet: The National Subtyping Network for Foodborne Disease Surveillance"/>
            <person name="Tarr C.L."/>
            <person name="Trees E."/>
            <person name="Katz L.S."/>
            <person name="Carleton-Romer H.A."/>
            <person name="Stroika S."/>
            <person name="Kucerova Z."/>
            <person name="Roache K.F."/>
            <person name="Sabol A.L."/>
            <person name="Besser J."/>
            <person name="Gerner-Smidt P."/>
        </authorList>
    </citation>
    <scope>NUCLEOTIDE SEQUENCE [LARGE SCALE GENOMIC DNA]</scope>
    <source>
        <strain evidence="2 3">PNUSAE002719</strain>
    </source>
</reference>
<dbReference type="EMBL" id="AATLZG010000053">
    <property type="protein sequence ID" value="EFM8157150.1"/>
    <property type="molecule type" value="Genomic_DNA"/>
</dbReference>
<accession>A0A828P7C7</accession>
<dbReference type="InterPro" id="IPR031856">
    <property type="entry name" value="YdaS_toxin-like"/>
</dbReference>
<name>A0A828P7C7_ECOLX</name>
<sequence length="92" mass="10224">MHKCLKNKIRQIGLSQAGVARLIGLPQQVVCRWVNGQQVPASRVLQLCEIMAWTVTPHELRPDIYPNPTDGLPCGRKSTANELLAVNNENHS</sequence>
<evidence type="ECO:0000259" key="1">
    <source>
        <dbReference type="PROSITE" id="PS50943"/>
    </source>
</evidence>
<dbReference type="RefSeq" id="WP_194901279.1">
    <property type="nucleotide sequence ID" value="NZ_JAOQKQ010000002.1"/>
</dbReference>
<dbReference type="Pfam" id="PF15943">
    <property type="entry name" value="YdaS_toxin"/>
    <property type="match status" value="1"/>
</dbReference>
<dbReference type="PROSITE" id="PS50943">
    <property type="entry name" value="HTH_CROC1"/>
    <property type="match status" value="1"/>
</dbReference>
<evidence type="ECO:0000313" key="2">
    <source>
        <dbReference type="EMBL" id="EFM8157150.1"/>
    </source>
</evidence>
<evidence type="ECO:0000313" key="3">
    <source>
        <dbReference type="Proteomes" id="UP000555763"/>
    </source>
</evidence>